<organism evidence="1 2">
    <name type="scientific">Methylobacterium crusticola</name>
    <dbReference type="NCBI Taxonomy" id="1697972"/>
    <lineage>
        <taxon>Bacteria</taxon>
        <taxon>Pseudomonadati</taxon>
        <taxon>Pseudomonadota</taxon>
        <taxon>Alphaproteobacteria</taxon>
        <taxon>Hyphomicrobiales</taxon>
        <taxon>Methylobacteriaceae</taxon>
        <taxon>Methylobacterium</taxon>
    </lineage>
</organism>
<accession>A0ABQ4R9Y5</accession>
<sequence>MLRHAACVGGFRALLTKLPHPLPSGAEVLADLRVTQNALLDACEADEMSEAIEAERDARWLDACRFWRPEGVTCERLHRELSLYRAAD</sequence>
<dbReference type="Proteomes" id="UP001055167">
    <property type="component" value="Unassembled WGS sequence"/>
</dbReference>
<dbReference type="EMBL" id="BPQH01000041">
    <property type="protein sequence ID" value="GJD53919.1"/>
    <property type="molecule type" value="Genomic_DNA"/>
</dbReference>
<evidence type="ECO:0000313" key="2">
    <source>
        <dbReference type="Proteomes" id="UP001055167"/>
    </source>
</evidence>
<proteinExistence type="predicted"/>
<keyword evidence="2" id="KW-1185">Reference proteome</keyword>
<reference evidence="1" key="2">
    <citation type="submission" date="2021-08" db="EMBL/GenBank/DDBJ databases">
        <authorList>
            <person name="Tani A."/>
            <person name="Ola A."/>
            <person name="Ogura Y."/>
            <person name="Katsura K."/>
            <person name="Hayashi T."/>
        </authorList>
    </citation>
    <scope>NUCLEOTIDE SEQUENCE</scope>
    <source>
        <strain evidence="1">KCTC 52305</strain>
    </source>
</reference>
<name>A0ABQ4R9Y5_9HYPH</name>
<reference evidence="1" key="1">
    <citation type="journal article" date="2021" name="Front. Microbiol.">
        <title>Comprehensive Comparative Genomics and Phenotyping of Methylobacterium Species.</title>
        <authorList>
            <person name="Alessa O."/>
            <person name="Ogura Y."/>
            <person name="Fujitani Y."/>
            <person name="Takami H."/>
            <person name="Hayashi T."/>
            <person name="Sahin N."/>
            <person name="Tani A."/>
        </authorList>
    </citation>
    <scope>NUCLEOTIDE SEQUENCE</scope>
    <source>
        <strain evidence="1">KCTC 52305</strain>
    </source>
</reference>
<gene>
    <name evidence="1" type="ORF">OPKNFCMD_6698</name>
</gene>
<protein>
    <submittedName>
        <fullName evidence="1">Uncharacterized protein</fullName>
    </submittedName>
</protein>
<comment type="caution">
    <text evidence="1">The sequence shown here is derived from an EMBL/GenBank/DDBJ whole genome shotgun (WGS) entry which is preliminary data.</text>
</comment>
<evidence type="ECO:0000313" key="1">
    <source>
        <dbReference type="EMBL" id="GJD53919.1"/>
    </source>
</evidence>